<dbReference type="Proteomes" id="UP000037530">
    <property type="component" value="Unassembled WGS sequence"/>
</dbReference>
<organism evidence="1 2">
    <name type="scientific">Vibrio hepatarius</name>
    <dbReference type="NCBI Taxonomy" id="171383"/>
    <lineage>
        <taxon>Bacteria</taxon>
        <taxon>Pseudomonadati</taxon>
        <taxon>Pseudomonadota</taxon>
        <taxon>Gammaproteobacteria</taxon>
        <taxon>Vibrionales</taxon>
        <taxon>Vibrionaceae</taxon>
        <taxon>Vibrio</taxon>
        <taxon>Vibrio oreintalis group</taxon>
    </lineage>
</organism>
<protein>
    <submittedName>
        <fullName evidence="1">Uncharacterized protein</fullName>
    </submittedName>
</protein>
<comment type="caution">
    <text evidence="1">The sequence shown here is derived from an EMBL/GenBank/DDBJ whole genome shotgun (WGS) entry which is preliminary data.</text>
</comment>
<accession>A0A0M0HZY0</accession>
<proteinExistence type="predicted"/>
<dbReference type="PATRIC" id="fig|171383.3.peg.2258"/>
<sequence length="153" mass="16998">MLLVSTFALASEIDYRIEGMLTVPAMTQGQLLWLKGRVGEGEYQARNTRGELCQITVPVAVGLIDQTAGLDVANVTGLKIAIRSPKLSRAILNGEPIRSEDWVFSYKGELKQSDGYIVEGVARDEGFVINARKRWISWLLDEERDAKCQLADL</sequence>
<keyword evidence="2" id="KW-1185">Reference proteome</keyword>
<dbReference type="EMBL" id="LHPI01000009">
    <property type="protein sequence ID" value="KOO07634.1"/>
    <property type="molecule type" value="Genomic_DNA"/>
</dbReference>
<reference evidence="2" key="1">
    <citation type="submission" date="2015-08" db="EMBL/GenBank/DDBJ databases">
        <title>Vibrio galatheae sp. nov., a novel member of the Vibrionaceae family isolated from the Solomon Islands.</title>
        <authorList>
            <person name="Giubergia S."/>
            <person name="Machado H."/>
            <person name="Mateiu R.V."/>
            <person name="Gram L."/>
        </authorList>
    </citation>
    <scope>NUCLEOTIDE SEQUENCE [LARGE SCALE GENOMIC DNA]</scope>
    <source>
        <strain evidence="2">DSM 19134</strain>
    </source>
</reference>
<name>A0A0M0HZY0_9VIBR</name>
<dbReference type="STRING" id="171383.AKJ31_11065"/>
<evidence type="ECO:0000313" key="1">
    <source>
        <dbReference type="EMBL" id="KOO07634.1"/>
    </source>
</evidence>
<evidence type="ECO:0000313" key="2">
    <source>
        <dbReference type="Proteomes" id="UP000037530"/>
    </source>
</evidence>
<dbReference type="AlphaFoldDB" id="A0A0M0HZY0"/>
<gene>
    <name evidence="1" type="ORF">AKJ31_11065</name>
</gene>